<keyword evidence="3" id="KW-0511">Multifunctional enzyme</keyword>
<comment type="similarity">
    <text evidence="3 4">In the N-terminal section; belongs to the HFCD (homo-oligomeric flavin containing Cys decarboxylase) superfamily.</text>
</comment>
<comment type="similarity">
    <text evidence="3 4">In the C-terminal section; belongs to the PPC synthetase family.</text>
</comment>
<dbReference type="AlphaFoldDB" id="A0A5K1IML3"/>
<dbReference type="InterPro" id="IPR036551">
    <property type="entry name" value="Flavin_trans-like"/>
</dbReference>
<sequence length="405" mass="42647">MMTAASNNSMQLEGKTILLGITGGIAAYKSCNIVRLLQKRGARIKVVMSEHATEFVGPLTFRALTNEPVAVGLFDDPSDPIHHISLAQEPDLVAVAPATANIIAKMANGIADDLISTTLLATPRPIVIAPAMNNGMWKAPATQANMATLRDRGVHLVGPGSGYLACGDVDTGRMSEPEDIVEAICDVLDPAPQDLAGKHIVITAGPTHEPIDPVRFIGNRSSGKMGIALAGEAARRGAAVTLVLGPTSLDVPRGVECVRVQTAAEMLQAALSAFQTADAAICAAAVADYTPASPADHKLKKANERLDRIELVETADILAELSRQKGDRRVIGFAAETDNVVEYAERKLARKGCDAIIANDVSRGDSGFGTDTNKAWIVSTTGTQELPVLTKPQLADTILDLLQNV</sequence>
<comment type="catalytic activity">
    <reaction evidence="3 4">
        <text>(R)-4'-phosphopantothenate + L-cysteine + CTP = N-[(R)-4-phosphopantothenoyl]-L-cysteine + CMP + diphosphate + H(+)</text>
        <dbReference type="Rhea" id="RHEA:19397"/>
        <dbReference type="ChEBI" id="CHEBI:10986"/>
        <dbReference type="ChEBI" id="CHEBI:15378"/>
        <dbReference type="ChEBI" id="CHEBI:33019"/>
        <dbReference type="ChEBI" id="CHEBI:35235"/>
        <dbReference type="ChEBI" id="CHEBI:37563"/>
        <dbReference type="ChEBI" id="CHEBI:59458"/>
        <dbReference type="ChEBI" id="CHEBI:60377"/>
        <dbReference type="EC" id="6.3.2.5"/>
    </reaction>
</comment>
<name>A0A5K1IML3_9ACTN</name>
<comment type="cofactor">
    <cofactor evidence="3">
        <name>Mg(2+)</name>
        <dbReference type="ChEBI" id="CHEBI:18420"/>
    </cofactor>
</comment>
<dbReference type="PANTHER" id="PTHR14359">
    <property type="entry name" value="HOMO-OLIGOMERIC FLAVIN CONTAINING CYS DECARBOXYLASE FAMILY"/>
    <property type="match status" value="1"/>
</dbReference>
<feature type="binding site" evidence="3">
    <location>
        <position position="298"/>
    </location>
    <ligand>
        <name>CTP</name>
        <dbReference type="ChEBI" id="CHEBI:37563"/>
    </ligand>
</feature>
<dbReference type="Pfam" id="PF04127">
    <property type="entry name" value="DFP"/>
    <property type="match status" value="1"/>
</dbReference>
<comment type="cofactor">
    <cofactor evidence="3">
        <name>FMN</name>
        <dbReference type="ChEBI" id="CHEBI:58210"/>
    </cofactor>
    <text evidence="3">Binds 1 FMN per subunit.</text>
</comment>
<keyword evidence="3 4" id="KW-0436">Ligase</keyword>
<dbReference type="NCBIfam" id="TIGR00521">
    <property type="entry name" value="coaBC_dfp"/>
    <property type="match status" value="1"/>
</dbReference>
<dbReference type="PANTHER" id="PTHR14359:SF6">
    <property type="entry name" value="PHOSPHOPANTOTHENOYLCYSTEINE DECARBOXYLASE"/>
    <property type="match status" value="1"/>
</dbReference>
<comment type="pathway">
    <text evidence="3 4">Cofactor biosynthesis; coenzyme A biosynthesis; CoA from (R)-pantothenate: step 2/5.</text>
</comment>
<feature type="binding site" evidence="3">
    <location>
        <position position="347"/>
    </location>
    <ligand>
        <name>CTP</name>
        <dbReference type="ChEBI" id="CHEBI:37563"/>
    </ligand>
</feature>
<feature type="region of interest" description="Phosphopantothenoylcysteine decarboxylase" evidence="3">
    <location>
        <begin position="1"/>
        <end position="199"/>
    </location>
</feature>
<reference evidence="7 8" key="1">
    <citation type="submission" date="2019-10" db="EMBL/GenBank/DDBJ databases">
        <authorList>
            <person name="Wolf R A."/>
        </authorList>
    </citation>
    <scope>NUCLEOTIDE SEQUENCE [LARGE SCALE GENOMIC DNA]</scope>
    <source>
        <strain evidence="7">Collinsella_aerofaciens_MC2</strain>
    </source>
</reference>
<feature type="region of interest" description="Phosphopantothenate--cysteine ligase" evidence="3">
    <location>
        <begin position="200"/>
        <end position="405"/>
    </location>
</feature>
<dbReference type="Pfam" id="PF02441">
    <property type="entry name" value="Flavoprotein"/>
    <property type="match status" value="1"/>
</dbReference>
<dbReference type="GO" id="GO:0046872">
    <property type="term" value="F:metal ion binding"/>
    <property type="evidence" value="ECO:0007669"/>
    <property type="project" value="UniProtKB-KW"/>
</dbReference>
<dbReference type="GO" id="GO:0004633">
    <property type="term" value="F:phosphopantothenoylcysteine decarboxylase activity"/>
    <property type="evidence" value="ECO:0007669"/>
    <property type="project" value="UniProtKB-UniRule"/>
</dbReference>
<feature type="binding site" evidence="3">
    <location>
        <position position="288"/>
    </location>
    <ligand>
        <name>CTP</name>
        <dbReference type="ChEBI" id="CHEBI:37563"/>
    </ligand>
</feature>
<dbReference type="SUPFAM" id="SSF102645">
    <property type="entry name" value="CoaB-like"/>
    <property type="match status" value="1"/>
</dbReference>
<dbReference type="GO" id="GO:0071513">
    <property type="term" value="C:phosphopantothenoylcysteine decarboxylase complex"/>
    <property type="evidence" value="ECO:0007669"/>
    <property type="project" value="TreeGrafter"/>
</dbReference>
<keyword evidence="3 4" id="KW-0288">FMN</keyword>
<keyword evidence="3" id="KW-0460">Magnesium</keyword>
<comment type="function">
    <text evidence="3">Catalyzes two sequential steps in the biosynthesis of coenzyme A. In the first step cysteine is conjugated to 4'-phosphopantothenate to form 4-phosphopantothenoylcysteine. In the second step the latter compound is decarboxylated to form 4'-phosphopantotheine.</text>
</comment>
<evidence type="ECO:0000259" key="5">
    <source>
        <dbReference type="Pfam" id="PF02441"/>
    </source>
</evidence>
<dbReference type="EMBL" id="CABWIE010000004">
    <property type="protein sequence ID" value="VWL88877.1"/>
    <property type="molecule type" value="Genomic_DNA"/>
</dbReference>
<evidence type="ECO:0000313" key="8">
    <source>
        <dbReference type="Proteomes" id="UP000361836"/>
    </source>
</evidence>
<dbReference type="EC" id="6.3.2.5" evidence="3"/>
<dbReference type="Gene3D" id="3.40.50.10300">
    <property type="entry name" value="CoaB-like"/>
    <property type="match status" value="1"/>
</dbReference>
<feature type="binding site" evidence="3">
    <location>
        <position position="333"/>
    </location>
    <ligand>
        <name>CTP</name>
        <dbReference type="ChEBI" id="CHEBI:37563"/>
    </ligand>
</feature>
<feature type="domain" description="Flavoprotein" evidence="5">
    <location>
        <begin position="15"/>
        <end position="187"/>
    </location>
</feature>
<dbReference type="HAMAP" id="MF_02225">
    <property type="entry name" value="CoaBC"/>
    <property type="match status" value="1"/>
</dbReference>
<feature type="domain" description="DNA/pantothenate metabolism flavoprotein C-terminal" evidence="6">
    <location>
        <begin position="195"/>
        <end position="403"/>
    </location>
</feature>
<evidence type="ECO:0000256" key="2">
    <source>
        <dbReference type="ARBA" id="ARBA00023239"/>
    </source>
</evidence>
<dbReference type="SUPFAM" id="SSF52507">
    <property type="entry name" value="Homo-oligomeric flavin-containing Cys decarboxylases, HFCD"/>
    <property type="match status" value="1"/>
</dbReference>
<comment type="pathway">
    <text evidence="3 4">Cofactor biosynthesis; coenzyme A biosynthesis; CoA from (R)-pantothenate: step 3/5.</text>
</comment>
<keyword evidence="3" id="KW-0479">Metal-binding</keyword>
<gene>
    <name evidence="3 7" type="primary">coaBC</name>
    <name evidence="7" type="ORF">KCJAJFAP_01737</name>
</gene>
<keyword evidence="3 4" id="KW-0285">Flavoprotein</keyword>
<dbReference type="InterPro" id="IPR035929">
    <property type="entry name" value="CoaB-like_sf"/>
</dbReference>
<evidence type="ECO:0000256" key="1">
    <source>
        <dbReference type="ARBA" id="ARBA00022793"/>
    </source>
</evidence>
<organism evidence="7 8">
    <name type="scientific">Collinsella aerofaciens</name>
    <dbReference type="NCBI Taxonomy" id="74426"/>
    <lineage>
        <taxon>Bacteria</taxon>
        <taxon>Bacillati</taxon>
        <taxon>Actinomycetota</taxon>
        <taxon>Coriobacteriia</taxon>
        <taxon>Coriobacteriales</taxon>
        <taxon>Coriobacteriaceae</taxon>
        <taxon>Collinsella</taxon>
    </lineage>
</organism>
<comment type="caution">
    <text evidence="3">Lacks conserved residue(s) required for the propagation of feature annotation.</text>
</comment>
<dbReference type="GO" id="GO:0015941">
    <property type="term" value="P:pantothenate catabolic process"/>
    <property type="evidence" value="ECO:0007669"/>
    <property type="project" value="InterPro"/>
</dbReference>
<comment type="function">
    <text evidence="4">Catalyzes two steps in the biosynthesis of coenzyme A. In the first step cysteine is conjugated to 4'-phosphopantothenate to form 4-phosphopantothenoylcysteine, in the latter compound is decarboxylated to form 4'-phosphopantotheine.</text>
</comment>
<evidence type="ECO:0000313" key="7">
    <source>
        <dbReference type="EMBL" id="VWL88877.1"/>
    </source>
</evidence>
<dbReference type="Proteomes" id="UP000361836">
    <property type="component" value="Unassembled WGS sequence"/>
</dbReference>
<dbReference type="InterPro" id="IPR007085">
    <property type="entry name" value="DNA/pantothenate-metab_flavo_C"/>
</dbReference>
<evidence type="ECO:0000256" key="3">
    <source>
        <dbReference type="HAMAP-Rule" id="MF_02225"/>
    </source>
</evidence>
<evidence type="ECO:0000259" key="6">
    <source>
        <dbReference type="Pfam" id="PF04127"/>
    </source>
</evidence>
<evidence type="ECO:0000256" key="4">
    <source>
        <dbReference type="RuleBase" id="RU364078"/>
    </source>
</evidence>
<comment type="catalytic activity">
    <reaction evidence="3 4">
        <text>N-[(R)-4-phosphopantothenoyl]-L-cysteine + H(+) = (R)-4'-phosphopantetheine + CO2</text>
        <dbReference type="Rhea" id="RHEA:16793"/>
        <dbReference type="ChEBI" id="CHEBI:15378"/>
        <dbReference type="ChEBI" id="CHEBI:16526"/>
        <dbReference type="ChEBI" id="CHEBI:59458"/>
        <dbReference type="ChEBI" id="CHEBI:61723"/>
        <dbReference type="EC" id="4.1.1.36"/>
    </reaction>
</comment>
<dbReference type="InterPro" id="IPR003382">
    <property type="entry name" value="Flavoprotein"/>
</dbReference>
<accession>A0A5K1IML3</accession>
<dbReference type="UniPathway" id="UPA00241">
    <property type="reaction ID" value="UER00353"/>
</dbReference>
<dbReference type="EC" id="4.1.1.36" evidence="3"/>
<dbReference type="GO" id="GO:0010181">
    <property type="term" value="F:FMN binding"/>
    <property type="evidence" value="ECO:0007669"/>
    <property type="project" value="UniProtKB-UniRule"/>
</dbReference>
<protein>
    <recommendedName>
        <fullName evidence="3">Coenzyme A biosynthesis bifunctional protein CoaBC</fullName>
    </recommendedName>
    <alternativeName>
        <fullName evidence="3">DNA/pantothenate metabolism flavoprotein</fullName>
    </alternativeName>
    <alternativeName>
        <fullName evidence="3">Phosphopantothenoylcysteine synthetase/decarboxylase</fullName>
        <shortName evidence="3">PPCS-PPCDC</shortName>
    </alternativeName>
    <domain>
        <recommendedName>
            <fullName evidence="3">Phosphopantothenoylcysteine decarboxylase</fullName>
            <shortName evidence="3">PPC decarboxylase</shortName>
            <shortName evidence="3">PPC-DC</shortName>
            <ecNumber evidence="3">4.1.1.36</ecNumber>
        </recommendedName>
        <alternativeName>
            <fullName evidence="3">CoaC</fullName>
        </alternativeName>
    </domain>
    <domain>
        <recommendedName>
            <fullName evidence="3">Phosphopantothenate--cysteine ligase</fullName>
            <ecNumber evidence="3">6.3.2.5</ecNumber>
        </recommendedName>
        <alternativeName>
            <fullName evidence="3">CoaB</fullName>
        </alternativeName>
        <alternativeName>
            <fullName evidence="3">Phosphopantothenoylcysteine synthetase</fullName>
            <shortName evidence="3">PPC synthetase</shortName>
            <shortName evidence="3">PPC-S</shortName>
        </alternativeName>
    </domain>
</protein>
<dbReference type="Gene3D" id="3.40.50.1950">
    <property type="entry name" value="Flavin prenyltransferase-like"/>
    <property type="match status" value="1"/>
</dbReference>
<dbReference type="InterPro" id="IPR005252">
    <property type="entry name" value="CoaBC"/>
</dbReference>
<dbReference type="GO" id="GO:0015937">
    <property type="term" value="P:coenzyme A biosynthetic process"/>
    <property type="evidence" value="ECO:0007669"/>
    <property type="project" value="UniProtKB-UniRule"/>
</dbReference>
<keyword evidence="2 3" id="KW-0456">Lyase</keyword>
<dbReference type="GO" id="GO:0004632">
    <property type="term" value="F:phosphopantothenate--cysteine ligase activity"/>
    <property type="evidence" value="ECO:0007669"/>
    <property type="project" value="UniProtKB-UniRule"/>
</dbReference>
<proteinExistence type="inferred from homology"/>
<keyword evidence="1 3" id="KW-0210">Decarboxylase</keyword>
<keyword evidence="8" id="KW-1185">Reference proteome</keyword>
<feature type="binding site" evidence="3">
    <location>
        <position position="351"/>
    </location>
    <ligand>
        <name>CTP</name>
        <dbReference type="ChEBI" id="CHEBI:37563"/>
    </ligand>
</feature>
<feature type="active site" description="Proton donor" evidence="3">
    <location>
        <position position="166"/>
    </location>
</feature>